<dbReference type="AlphaFoldDB" id="A0AA86S2T1"/>
<keyword evidence="2" id="KW-1185">Reference proteome</keyword>
<protein>
    <submittedName>
        <fullName evidence="1">Uncharacterized protein</fullName>
    </submittedName>
</protein>
<evidence type="ECO:0000313" key="2">
    <source>
        <dbReference type="Proteomes" id="UP001189624"/>
    </source>
</evidence>
<sequence>MVNTFASWLRKQTTCPFEASDHISYHHASRLGLSPEQFHPSIDHILRARS</sequence>
<dbReference type="Gramene" id="rna-AYBTSS11_LOCUS9353">
    <property type="protein sequence ID" value="CAJ1939813.1"/>
    <property type="gene ID" value="gene-AYBTSS11_LOCUS9353"/>
</dbReference>
<proteinExistence type="predicted"/>
<accession>A0AA86S2T1</accession>
<dbReference type="Proteomes" id="UP001189624">
    <property type="component" value="Chromosome 3"/>
</dbReference>
<evidence type="ECO:0000313" key="1">
    <source>
        <dbReference type="EMBL" id="CAJ1939813.1"/>
    </source>
</evidence>
<reference evidence="1" key="1">
    <citation type="submission" date="2023-10" db="EMBL/GenBank/DDBJ databases">
        <authorList>
            <person name="Domelevo Entfellner J.-B."/>
        </authorList>
    </citation>
    <scope>NUCLEOTIDE SEQUENCE</scope>
</reference>
<gene>
    <name evidence="1" type="ORF">AYBTSS11_LOCUS9353</name>
</gene>
<organism evidence="1 2">
    <name type="scientific">Sphenostylis stenocarpa</name>
    <dbReference type="NCBI Taxonomy" id="92480"/>
    <lineage>
        <taxon>Eukaryota</taxon>
        <taxon>Viridiplantae</taxon>
        <taxon>Streptophyta</taxon>
        <taxon>Embryophyta</taxon>
        <taxon>Tracheophyta</taxon>
        <taxon>Spermatophyta</taxon>
        <taxon>Magnoliopsida</taxon>
        <taxon>eudicotyledons</taxon>
        <taxon>Gunneridae</taxon>
        <taxon>Pentapetalae</taxon>
        <taxon>rosids</taxon>
        <taxon>fabids</taxon>
        <taxon>Fabales</taxon>
        <taxon>Fabaceae</taxon>
        <taxon>Papilionoideae</taxon>
        <taxon>50 kb inversion clade</taxon>
        <taxon>NPAAA clade</taxon>
        <taxon>indigoferoid/millettioid clade</taxon>
        <taxon>Phaseoleae</taxon>
        <taxon>Sphenostylis</taxon>
    </lineage>
</organism>
<dbReference type="EMBL" id="OY731400">
    <property type="protein sequence ID" value="CAJ1939813.1"/>
    <property type="molecule type" value="Genomic_DNA"/>
</dbReference>
<name>A0AA86S2T1_9FABA</name>